<dbReference type="AlphaFoldDB" id="A0A1V4H8M3"/>
<dbReference type="Proteomes" id="UP000190626">
    <property type="component" value="Unassembled WGS sequence"/>
</dbReference>
<name>A0A1V4H8M3_9BACL</name>
<evidence type="ECO:0000259" key="3">
    <source>
        <dbReference type="Pfam" id="PF21984"/>
    </source>
</evidence>
<dbReference type="InterPro" id="IPR053162">
    <property type="entry name" value="DnaD"/>
</dbReference>
<comment type="caution">
    <text evidence="4">The sequence shown here is derived from an EMBL/GenBank/DDBJ whole genome shotgun (WGS) entry which is preliminary data.</text>
</comment>
<dbReference type="PANTHER" id="PTHR37293:SF6">
    <property type="entry name" value="DNA REPLICATION PROTEIN DNAD"/>
    <property type="match status" value="1"/>
</dbReference>
<feature type="domain" description="DnaB/C C-terminal" evidence="2">
    <location>
        <begin position="146"/>
        <end position="219"/>
    </location>
</feature>
<dbReference type="PANTHER" id="PTHR37293">
    <property type="entry name" value="PHAGE REPLICATION PROTEIN-RELATED"/>
    <property type="match status" value="1"/>
</dbReference>
<dbReference type="NCBIfam" id="TIGR01446">
    <property type="entry name" value="DnaD_dom"/>
    <property type="match status" value="1"/>
</dbReference>
<dbReference type="SUPFAM" id="SSF158499">
    <property type="entry name" value="DnaD domain-like"/>
    <property type="match status" value="1"/>
</dbReference>
<dbReference type="Gene3D" id="1.10.10.630">
    <property type="entry name" value="DnaD domain-like"/>
    <property type="match status" value="1"/>
</dbReference>
<evidence type="ECO:0000313" key="4">
    <source>
        <dbReference type="EMBL" id="OPH47085.1"/>
    </source>
</evidence>
<dbReference type="InterPro" id="IPR034829">
    <property type="entry name" value="DnaD-like_sf"/>
</dbReference>
<dbReference type="EMBL" id="MBTG01000066">
    <property type="protein sequence ID" value="OPH47085.1"/>
    <property type="molecule type" value="Genomic_DNA"/>
</dbReference>
<feature type="domain" description="DnaD N-terminal" evidence="3">
    <location>
        <begin position="26"/>
        <end position="125"/>
    </location>
</feature>
<accession>A0A1V4H8M3</accession>
<gene>
    <name evidence="4" type="ORF">BC351_11265</name>
</gene>
<proteinExistence type="inferred from homology"/>
<dbReference type="Pfam" id="PF21984">
    <property type="entry name" value="DnaD_N"/>
    <property type="match status" value="1"/>
</dbReference>
<evidence type="ECO:0000256" key="1">
    <source>
        <dbReference type="ARBA" id="ARBA00093462"/>
    </source>
</evidence>
<dbReference type="Pfam" id="PF07261">
    <property type="entry name" value="DnaB_2"/>
    <property type="match status" value="1"/>
</dbReference>
<dbReference type="RefSeq" id="WP_079420766.1">
    <property type="nucleotide sequence ID" value="NZ_MBTG01000066.1"/>
</dbReference>
<keyword evidence="5" id="KW-1185">Reference proteome</keyword>
<dbReference type="Gene3D" id="1.10.10.10">
    <property type="entry name" value="Winged helix-like DNA-binding domain superfamily/Winged helix DNA-binding domain"/>
    <property type="match status" value="1"/>
</dbReference>
<dbReference type="STRING" id="1469647.BC351_11265"/>
<protein>
    <submittedName>
        <fullName evidence="4">DNA replication protein DnaD</fullName>
    </submittedName>
</protein>
<evidence type="ECO:0000313" key="5">
    <source>
        <dbReference type="Proteomes" id="UP000190626"/>
    </source>
</evidence>
<dbReference type="InterPro" id="IPR006343">
    <property type="entry name" value="DnaB/C_C"/>
</dbReference>
<evidence type="ECO:0000259" key="2">
    <source>
        <dbReference type="Pfam" id="PF07261"/>
    </source>
</evidence>
<dbReference type="InterPro" id="IPR053843">
    <property type="entry name" value="DnaD_N"/>
</dbReference>
<dbReference type="InterPro" id="IPR036388">
    <property type="entry name" value="WH-like_DNA-bd_sf"/>
</dbReference>
<dbReference type="OrthoDB" id="9770238at2"/>
<comment type="similarity">
    <text evidence="1">Belongs to the DnaB/DnaD family.</text>
</comment>
<reference evidence="5" key="1">
    <citation type="submission" date="2016-07" db="EMBL/GenBank/DDBJ databases">
        <authorList>
            <person name="Florea S."/>
            <person name="Webb J.S."/>
            <person name="Jaromczyk J."/>
            <person name="Schardl C.L."/>
        </authorList>
    </citation>
    <scope>NUCLEOTIDE SEQUENCE [LARGE SCALE GENOMIC DNA]</scope>
    <source>
        <strain evidence="5">CY1</strain>
    </source>
</reference>
<sequence length="226" mass="26268">MSKQTITQQQIEAALLASFQEGSVGIPLLLLKHYRALDVSEIEVMTLIHLISFLEKEKKEFPTTDEIQARMSASPDQVISSLQKLIHEQFIMIDEDMEASTGIRSERYNLTPLYRKLAKRVAEEQLAEAANARQPVIVDENARNIFTTFEREFARPLTPMELETITGWLDKDMYKEDLILTALKEAVFAGKVHFRYIDRILMEWNRNRVATVDQAKEYSQRFRQSR</sequence>
<organism evidence="4 5">
    <name type="scientific">Paenibacillus ferrarius</name>
    <dbReference type="NCBI Taxonomy" id="1469647"/>
    <lineage>
        <taxon>Bacteria</taxon>
        <taxon>Bacillati</taxon>
        <taxon>Bacillota</taxon>
        <taxon>Bacilli</taxon>
        <taxon>Bacillales</taxon>
        <taxon>Paenibacillaceae</taxon>
        <taxon>Paenibacillus</taxon>
    </lineage>
</organism>